<dbReference type="GeneID" id="106162218"/>
<dbReference type="GO" id="GO:0007059">
    <property type="term" value="P:chromosome segregation"/>
    <property type="evidence" value="ECO:0007669"/>
    <property type="project" value="TreeGrafter"/>
</dbReference>
<sequence length="623" mass="71405">MEEDTPRSLIRSVLSTRDVSQSVMRPRKQSGKGSMSETDNRRKSRGEKRKSMTSNDEEETPRTLINKFLQGHQTVVQSTRKRSRVTSERTPETWAQQKASTSNARRRVSSVPDLRRRSITNRMRQTPGKDSTPRTTIRDFLENASEETPFHPPARRQSPRKTPQSLQKQIQRSAIKNRSRLSESDHGQSDVVPSLRHTPNISRKKKRQISLDAFAAGVQTLSQRENSDEEISDSALGSIQEEEEEEEHEAMYRDRLMDNNKNDNDADDIDKFKSNQRKRTPKSKLSRSLGGRDRIHDLGEKIVEEEDGNEDQEENEEDVDEEQEIDENEVDEQIEVASVDGEQEDGSKDDKQIEEADVEEQEEDENEDGGQNEEEGVEEREAEEDGVLTDDDEDENEGDASKRSRQENEQDDYDEEEQDEESENEEQETSYRSRHASNKTLGPEYTPLHIPANIPQRPRSMSTPKAKVMPSSRKDVRPALTSVSLGAADRMGIGKPNQAEKERKKPTRRTPAEGGKPVRLPTALTKGIFSHFAKGRITKDVIREVEKVSDQFWANLSDDLAAYSQHAKRQTIEESDVELLMRRQGFVTDSQSMYTLVEKYLPLEYRQEIIPIARYNNIVVPRQ</sequence>
<evidence type="ECO:0000256" key="2">
    <source>
        <dbReference type="ARBA" id="ARBA00004286"/>
    </source>
</evidence>
<proteinExistence type="inferred from homology"/>
<feature type="compositionally biased region" description="Basic residues" evidence="6">
    <location>
        <begin position="274"/>
        <end position="285"/>
    </location>
</feature>
<evidence type="ECO:0000259" key="7">
    <source>
        <dbReference type="Pfam" id="PF15511"/>
    </source>
</evidence>
<dbReference type="GO" id="GO:0005634">
    <property type="term" value="C:nucleus"/>
    <property type="evidence" value="ECO:0007669"/>
    <property type="project" value="UniProtKB-SubCell"/>
</dbReference>
<dbReference type="RefSeq" id="XP_013394857.1">
    <property type="nucleotide sequence ID" value="XM_013539403.2"/>
</dbReference>
<comment type="similarity">
    <text evidence="3">Belongs to the CENP-T/CNN1 family.</text>
</comment>
<dbReference type="CDD" id="cd22920">
    <property type="entry name" value="HFD_CENP-T"/>
    <property type="match status" value="1"/>
</dbReference>
<feature type="compositionally biased region" description="Acidic residues" evidence="6">
    <location>
        <begin position="409"/>
        <end position="428"/>
    </location>
</feature>
<dbReference type="PANTHER" id="PTHR46904:SF1">
    <property type="entry name" value="CENTROMERE PROTEIN T"/>
    <property type="match status" value="1"/>
</dbReference>
<organism evidence="8 9">
    <name type="scientific">Lingula anatina</name>
    <name type="common">Brachiopod</name>
    <name type="synonym">Lingula unguis</name>
    <dbReference type="NCBI Taxonomy" id="7574"/>
    <lineage>
        <taxon>Eukaryota</taxon>
        <taxon>Metazoa</taxon>
        <taxon>Spiralia</taxon>
        <taxon>Lophotrochozoa</taxon>
        <taxon>Brachiopoda</taxon>
        <taxon>Linguliformea</taxon>
        <taxon>Lingulata</taxon>
        <taxon>Lingulida</taxon>
        <taxon>Linguloidea</taxon>
        <taxon>Lingulidae</taxon>
        <taxon>Lingula</taxon>
    </lineage>
</organism>
<dbReference type="GO" id="GO:0000278">
    <property type="term" value="P:mitotic cell cycle"/>
    <property type="evidence" value="ECO:0007669"/>
    <property type="project" value="TreeGrafter"/>
</dbReference>
<feature type="compositionally biased region" description="Polar residues" evidence="6">
    <location>
        <begin position="93"/>
        <end position="103"/>
    </location>
</feature>
<accession>A0A1S3I9C8</accession>
<feature type="compositionally biased region" description="Basic and acidic residues" evidence="6">
    <location>
        <begin position="290"/>
        <end position="302"/>
    </location>
</feature>
<feature type="compositionally biased region" description="Polar residues" evidence="6">
    <location>
        <begin position="13"/>
        <end position="23"/>
    </location>
</feature>
<name>A0A1S3I9C8_LINAN</name>
<protein>
    <submittedName>
        <fullName evidence="9">Centromere protein T</fullName>
    </submittedName>
</protein>
<dbReference type="InterPro" id="IPR035425">
    <property type="entry name" value="CENP-T/H4_C"/>
</dbReference>
<keyword evidence="4" id="KW-0158">Chromosome</keyword>
<keyword evidence="8" id="KW-1185">Reference proteome</keyword>
<dbReference type="GO" id="GO:0046982">
    <property type="term" value="F:protein heterodimerization activity"/>
    <property type="evidence" value="ECO:0007669"/>
    <property type="project" value="InterPro"/>
</dbReference>
<evidence type="ECO:0000313" key="8">
    <source>
        <dbReference type="Proteomes" id="UP000085678"/>
    </source>
</evidence>
<dbReference type="AlphaFoldDB" id="A0A1S3I9C8"/>
<reference evidence="9" key="1">
    <citation type="submission" date="2025-08" db="UniProtKB">
        <authorList>
            <consortium name="RefSeq"/>
        </authorList>
    </citation>
    <scope>IDENTIFICATION</scope>
    <source>
        <tissue evidence="9">Gonads</tissue>
    </source>
</reference>
<dbReference type="GO" id="GO:0000776">
    <property type="term" value="C:kinetochore"/>
    <property type="evidence" value="ECO:0007669"/>
    <property type="project" value="InterPro"/>
</dbReference>
<feature type="compositionally biased region" description="Acidic residues" evidence="6">
    <location>
        <begin position="303"/>
        <end position="334"/>
    </location>
</feature>
<evidence type="ECO:0000256" key="1">
    <source>
        <dbReference type="ARBA" id="ARBA00004123"/>
    </source>
</evidence>
<dbReference type="PANTHER" id="PTHR46904">
    <property type="entry name" value="CENTROMERE PROTEIN T"/>
    <property type="match status" value="1"/>
</dbReference>
<evidence type="ECO:0000256" key="4">
    <source>
        <dbReference type="ARBA" id="ARBA00022454"/>
    </source>
</evidence>
<feature type="compositionally biased region" description="Basic and acidic residues" evidence="6">
    <location>
        <begin position="345"/>
        <end position="354"/>
    </location>
</feature>
<evidence type="ECO:0000256" key="3">
    <source>
        <dbReference type="ARBA" id="ARBA00010137"/>
    </source>
</evidence>
<feature type="compositionally biased region" description="Basic and acidic residues" evidence="6">
    <location>
        <begin position="399"/>
        <end position="408"/>
    </location>
</feature>
<keyword evidence="5" id="KW-0539">Nucleus</keyword>
<gene>
    <name evidence="9" type="primary">LOC106162218</name>
</gene>
<dbReference type="Proteomes" id="UP000085678">
    <property type="component" value="Unplaced"/>
</dbReference>
<dbReference type="GO" id="GO:0051382">
    <property type="term" value="P:kinetochore assembly"/>
    <property type="evidence" value="ECO:0007669"/>
    <property type="project" value="InterPro"/>
</dbReference>
<dbReference type="STRING" id="7574.A0A1S3I9C8"/>
<dbReference type="InParanoid" id="A0A1S3I9C8"/>
<dbReference type="Pfam" id="PF15511">
    <property type="entry name" value="CENP-T_C"/>
    <property type="match status" value="1"/>
</dbReference>
<dbReference type="InterPro" id="IPR009072">
    <property type="entry name" value="Histone-fold"/>
</dbReference>
<dbReference type="GO" id="GO:0003677">
    <property type="term" value="F:DNA binding"/>
    <property type="evidence" value="ECO:0007669"/>
    <property type="project" value="InterPro"/>
</dbReference>
<feature type="compositionally biased region" description="Basic and acidic residues" evidence="6">
    <location>
        <begin position="249"/>
        <end position="273"/>
    </location>
</feature>
<evidence type="ECO:0000256" key="5">
    <source>
        <dbReference type="ARBA" id="ARBA00023242"/>
    </source>
</evidence>
<dbReference type="SUPFAM" id="SSF47113">
    <property type="entry name" value="Histone-fold"/>
    <property type="match status" value="1"/>
</dbReference>
<comment type="subcellular location">
    <subcellularLocation>
        <location evidence="2">Chromosome</location>
    </subcellularLocation>
    <subcellularLocation>
        <location evidence="1">Nucleus</location>
    </subcellularLocation>
</comment>
<dbReference type="Gene3D" id="1.10.20.10">
    <property type="entry name" value="Histone, subunit A"/>
    <property type="match status" value="1"/>
</dbReference>
<feature type="compositionally biased region" description="Acidic residues" evidence="6">
    <location>
        <begin position="355"/>
        <end position="398"/>
    </location>
</feature>
<evidence type="ECO:0000256" key="6">
    <source>
        <dbReference type="SAM" id="MobiDB-lite"/>
    </source>
</evidence>
<dbReference type="KEGG" id="lak:106162218"/>
<feature type="domain" description="CENP-T/Histone H4 histone fold" evidence="7">
    <location>
        <begin position="520"/>
        <end position="613"/>
    </location>
</feature>
<feature type="compositionally biased region" description="Polar residues" evidence="6">
    <location>
        <begin position="160"/>
        <end position="176"/>
    </location>
</feature>
<feature type="region of interest" description="Disordered" evidence="6">
    <location>
        <begin position="1"/>
        <end position="519"/>
    </location>
</feature>
<evidence type="ECO:0000313" key="9">
    <source>
        <dbReference type="RefSeq" id="XP_013394857.1"/>
    </source>
</evidence>
<dbReference type="InterPro" id="IPR028255">
    <property type="entry name" value="CENP-T"/>
</dbReference>
<dbReference type="OrthoDB" id="10071681at2759"/>